<dbReference type="Pfam" id="PF26594">
    <property type="entry name" value="KH_NusA_2nd"/>
    <property type="match status" value="1"/>
</dbReference>
<sequence length="341" mass="37552">MEKGLFEVLTEICNEKGISQEVLIDALEAALVAAYKKNFYSAQNVEVSIDRESGTVKVFAKKEVVDLVYDEFEEISLEDARAINGNYQIGDMVNIEVTPKDFGRISAMTAKQVVTQRIREAERGIIYSEYTEKTNDIVSGTIERIEKGNVFIDIGKIEAMLPEKEQPIGETYEVGQVLKCYVSEVKSGTKGTQIIVSRTHPGLVKKLFEAEVPEIAEGIVEIKNIAREGGSRTKIAVYSNDPNVDAQGACIGPKGIRVQNIGEELKNEKIDIVKWSEDPAEFIAASLSPAKVISAEINEEEKSAHVVVPEYQLSLAIGRAGQNVRLAARLTGWKIDISAED</sequence>
<dbReference type="PANTHER" id="PTHR22648:SF0">
    <property type="entry name" value="TRANSCRIPTION TERMINATION_ANTITERMINATION PROTEIN NUSA"/>
    <property type="match status" value="1"/>
</dbReference>
<dbReference type="InterPro" id="IPR010213">
    <property type="entry name" value="TF_NusA"/>
</dbReference>
<dbReference type="SUPFAM" id="SSF69705">
    <property type="entry name" value="Transcription factor NusA, N-terminal domain"/>
    <property type="match status" value="1"/>
</dbReference>
<evidence type="ECO:0000256" key="2">
    <source>
        <dbReference type="ARBA" id="ARBA00022490"/>
    </source>
</evidence>
<accession>A0AAE3JB94</accession>
<reference evidence="9 10" key="1">
    <citation type="submission" date="2021-10" db="EMBL/GenBank/DDBJ databases">
        <title>Anaerobic single-cell dispensing facilitates the cultivation of human gut bacteria.</title>
        <authorList>
            <person name="Afrizal A."/>
        </authorList>
    </citation>
    <scope>NUCLEOTIDE SEQUENCE [LARGE SCALE GENOMIC DNA]</scope>
    <source>
        <strain evidence="9 10">CLA-AA-H232</strain>
    </source>
</reference>
<comment type="similarity">
    <text evidence="7">Belongs to the NusA family.</text>
</comment>
<evidence type="ECO:0000259" key="8">
    <source>
        <dbReference type="PROSITE" id="PS50126"/>
    </source>
</evidence>
<dbReference type="Gene3D" id="2.40.50.140">
    <property type="entry name" value="Nucleic acid-binding proteins"/>
    <property type="match status" value="1"/>
</dbReference>
<comment type="subunit">
    <text evidence="7">Monomer. Binds directly to the core enzyme of the DNA-dependent RNA polymerase and to nascent RNA.</text>
</comment>
<evidence type="ECO:0000256" key="4">
    <source>
        <dbReference type="ARBA" id="ARBA00022884"/>
    </source>
</evidence>
<dbReference type="InterPro" id="IPR012340">
    <property type="entry name" value="NA-bd_OB-fold"/>
</dbReference>
<dbReference type="FunFam" id="3.30.300.20:FF:000002">
    <property type="entry name" value="Transcription termination/antitermination protein NusA"/>
    <property type="match status" value="1"/>
</dbReference>
<dbReference type="PANTHER" id="PTHR22648">
    <property type="entry name" value="TRANSCRIPTION TERMINATION FACTOR NUSA"/>
    <property type="match status" value="1"/>
</dbReference>
<proteinExistence type="inferred from homology"/>
<dbReference type="GO" id="GO:0005829">
    <property type="term" value="C:cytosol"/>
    <property type="evidence" value="ECO:0007669"/>
    <property type="project" value="TreeGrafter"/>
</dbReference>
<feature type="domain" description="S1 motif" evidence="8">
    <location>
        <begin position="135"/>
        <end position="199"/>
    </location>
</feature>
<keyword evidence="5 7" id="KW-0805">Transcription regulation</keyword>
<dbReference type="SUPFAM" id="SSF50249">
    <property type="entry name" value="Nucleic acid-binding proteins"/>
    <property type="match status" value="1"/>
</dbReference>
<evidence type="ECO:0000256" key="6">
    <source>
        <dbReference type="ARBA" id="ARBA00023163"/>
    </source>
</evidence>
<dbReference type="GO" id="GO:0003723">
    <property type="term" value="F:RNA binding"/>
    <property type="evidence" value="ECO:0007669"/>
    <property type="project" value="UniProtKB-UniRule"/>
</dbReference>
<dbReference type="InterPro" id="IPR009019">
    <property type="entry name" value="KH_sf_prok-type"/>
</dbReference>
<keyword evidence="6 7" id="KW-0804">Transcription</keyword>
<keyword evidence="4 7" id="KW-0694">RNA-binding</keyword>
<evidence type="ECO:0000256" key="3">
    <source>
        <dbReference type="ARBA" id="ARBA00022814"/>
    </source>
</evidence>
<dbReference type="InterPro" id="IPR058582">
    <property type="entry name" value="KH_NusA_2nd"/>
</dbReference>
<dbReference type="Pfam" id="PF08529">
    <property type="entry name" value="NusA_N"/>
    <property type="match status" value="1"/>
</dbReference>
<comment type="function">
    <text evidence="7">Participates in both transcription termination and antitermination.</text>
</comment>
<dbReference type="PROSITE" id="PS50126">
    <property type="entry name" value="S1"/>
    <property type="match status" value="1"/>
</dbReference>
<evidence type="ECO:0000256" key="1">
    <source>
        <dbReference type="ARBA" id="ARBA00022472"/>
    </source>
</evidence>
<dbReference type="NCBIfam" id="TIGR01953">
    <property type="entry name" value="NusA"/>
    <property type="match status" value="1"/>
</dbReference>
<name>A0AAE3JB94_9FIRM</name>
<dbReference type="Proteomes" id="UP001198242">
    <property type="component" value="Unassembled WGS sequence"/>
</dbReference>
<dbReference type="HAMAP" id="MF_00945_B">
    <property type="entry name" value="NusA_B"/>
    <property type="match status" value="1"/>
</dbReference>
<organism evidence="9 10">
    <name type="scientific">Hominilimicola fabiformis</name>
    <dbReference type="NCBI Taxonomy" id="2885356"/>
    <lineage>
        <taxon>Bacteria</taxon>
        <taxon>Bacillati</taxon>
        <taxon>Bacillota</taxon>
        <taxon>Clostridia</taxon>
        <taxon>Eubacteriales</taxon>
        <taxon>Oscillospiraceae</taxon>
        <taxon>Hominilimicola</taxon>
    </lineage>
</organism>
<gene>
    <name evidence="7 9" type="primary">nusA</name>
    <name evidence="9" type="ORF">LKE05_12195</name>
</gene>
<dbReference type="RefSeq" id="WP_022230141.1">
    <property type="nucleotide sequence ID" value="NZ_JAJEQM010000019.1"/>
</dbReference>
<dbReference type="SMART" id="SM00316">
    <property type="entry name" value="S1"/>
    <property type="match status" value="1"/>
</dbReference>
<dbReference type="GO" id="GO:0006353">
    <property type="term" value="P:DNA-templated transcription termination"/>
    <property type="evidence" value="ECO:0007669"/>
    <property type="project" value="UniProtKB-UniRule"/>
</dbReference>
<dbReference type="Pfam" id="PF13184">
    <property type="entry name" value="KH_NusA_1st"/>
    <property type="match status" value="1"/>
</dbReference>
<dbReference type="GO" id="GO:0003700">
    <property type="term" value="F:DNA-binding transcription factor activity"/>
    <property type="evidence" value="ECO:0007669"/>
    <property type="project" value="InterPro"/>
</dbReference>
<dbReference type="FunFam" id="3.30.1480.10:FF:000002">
    <property type="entry name" value="Transcription termination/antitermination protein NusA"/>
    <property type="match status" value="1"/>
</dbReference>
<dbReference type="GO" id="GO:0031564">
    <property type="term" value="P:transcription antitermination"/>
    <property type="evidence" value="ECO:0007669"/>
    <property type="project" value="UniProtKB-UniRule"/>
</dbReference>
<dbReference type="Gene3D" id="3.30.1480.10">
    <property type="entry name" value="NusA, N-terminal domain"/>
    <property type="match status" value="1"/>
</dbReference>
<comment type="subcellular location">
    <subcellularLocation>
        <location evidence="7">Cytoplasm</location>
    </subcellularLocation>
</comment>
<protein>
    <recommendedName>
        <fullName evidence="7">Transcription termination/antitermination protein NusA</fullName>
    </recommendedName>
</protein>
<evidence type="ECO:0000313" key="9">
    <source>
        <dbReference type="EMBL" id="MCC2211540.1"/>
    </source>
</evidence>
<evidence type="ECO:0000256" key="7">
    <source>
        <dbReference type="HAMAP-Rule" id="MF_00945"/>
    </source>
</evidence>
<keyword evidence="1 7" id="KW-0806">Transcription termination</keyword>
<comment type="caution">
    <text evidence="9">The sequence shown here is derived from an EMBL/GenBank/DDBJ whole genome shotgun (WGS) entry which is preliminary data.</text>
</comment>
<dbReference type="InterPro" id="IPR030842">
    <property type="entry name" value="TF_NusA_bacterial"/>
</dbReference>
<dbReference type="EMBL" id="JAJEQM010000019">
    <property type="protein sequence ID" value="MCC2211540.1"/>
    <property type="molecule type" value="Genomic_DNA"/>
</dbReference>
<keyword evidence="10" id="KW-1185">Reference proteome</keyword>
<evidence type="ECO:0000313" key="10">
    <source>
        <dbReference type="Proteomes" id="UP001198242"/>
    </source>
</evidence>
<dbReference type="AlphaFoldDB" id="A0AAE3JB94"/>
<dbReference type="PROSITE" id="PS50084">
    <property type="entry name" value="KH_TYPE_1"/>
    <property type="match status" value="1"/>
</dbReference>
<dbReference type="InterPro" id="IPR015946">
    <property type="entry name" value="KH_dom-like_a/b"/>
</dbReference>
<dbReference type="CDD" id="cd04455">
    <property type="entry name" value="S1_NusA"/>
    <property type="match status" value="1"/>
</dbReference>
<dbReference type="InterPro" id="IPR036555">
    <property type="entry name" value="NusA_N_sf"/>
</dbReference>
<keyword evidence="3 7" id="KW-0889">Transcription antitermination</keyword>
<dbReference type="InterPro" id="IPR013735">
    <property type="entry name" value="TF_NusA_N"/>
</dbReference>
<dbReference type="Gene3D" id="3.30.300.20">
    <property type="match status" value="2"/>
</dbReference>
<dbReference type="InterPro" id="IPR003029">
    <property type="entry name" value="S1_domain"/>
</dbReference>
<evidence type="ECO:0000256" key="5">
    <source>
        <dbReference type="ARBA" id="ARBA00023015"/>
    </source>
</evidence>
<dbReference type="FunFam" id="3.30.300.20:FF:000005">
    <property type="entry name" value="Transcription termination/antitermination protein NusA"/>
    <property type="match status" value="1"/>
</dbReference>
<dbReference type="InterPro" id="IPR025249">
    <property type="entry name" value="TF_NusA_KH_1st"/>
</dbReference>
<dbReference type="Pfam" id="PF00575">
    <property type="entry name" value="S1"/>
    <property type="match status" value="1"/>
</dbReference>
<dbReference type="CDD" id="cd02134">
    <property type="entry name" value="KH-II_NusA_rpt1"/>
    <property type="match status" value="1"/>
</dbReference>
<dbReference type="SUPFAM" id="SSF54814">
    <property type="entry name" value="Prokaryotic type KH domain (KH-domain type II)"/>
    <property type="match status" value="2"/>
</dbReference>
<keyword evidence="2 7" id="KW-0963">Cytoplasm</keyword>
<dbReference type="CDD" id="cd22529">
    <property type="entry name" value="KH-II_NusA_rpt2"/>
    <property type="match status" value="1"/>
</dbReference>